<keyword evidence="4" id="KW-0456">Lyase</keyword>
<sequence length="213" mass="22681">MNQASFSVQINSNGTPEEAMPTVSYANPTIHSTAADATRDAAAITTLIAAFHHHHPAVRSAAVDELIKLGSITVNLLIAAYDDSQDQGFQAQIIQVLAQIGDAKALNLLAEVVGTSVANHCQGNVRRIAARGLGKIASTTSNPEIINNAQEKLIWALLTPEDWGLRYAAAVSLQEIATPKAKAALQQAIAQETDPVVRTRMAIALSEEARERN</sequence>
<proteinExistence type="inferred from homology"/>
<reference evidence="5 6" key="1">
    <citation type="submission" date="2019-11" db="EMBL/GenBank/DDBJ databases">
        <title>Comparison of genomes from free-living endosymbiotic cyanobacteria isolated from Azolla.</title>
        <authorList>
            <person name="Thiel T."/>
            <person name="Pratte B."/>
        </authorList>
    </citation>
    <scope>NUCLEOTIDE SEQUENCE [LARGE SCALE GENOMIC DNA]</scope>
    <source>
        <strain evidence="5 6">N2B</strain>
    </source>
</reference>
<keyword evidence="6" id="KW-1185">Reference proteome</keyword>
<dbReference type="EMBL" id="JACKZP010000007">
    <property type="protein sequence ID" value="MBC1300975.1"/>
    <property type="molecule type" value="Genomic_DNA"/>
</dbReference>
<dbReference type="PANTHER" id="PTHR12697">
    <property type="entry name" value="PBS LYASE HEAT-LIKE PROTEIN"/>
    <property type="match status" value="1"/>
</dbReference>
<keyword evidence="2" id="KW-0042">Antenna complex</keyword>
<organism evidence="5 6">
    <name type="scientific">Trichormus variabilis N2B</name>
    <dbReference type="NCBI Taxonomy" id="2681315"/>
    <lineage>
        <taxon>Bacteria</taxon>
        <taxon>Bacillati</taxon>
        <taxon>Cyanobacteriota</taxon>
        <taxon>Cyanophyceae</taxon>
        <taxon>Nostocales</taxon>
        <taxon>Nostocaceae</taxon>
        <taxon>Trichormus</taxon>
    </lineage>
</organism>
<dbReference type="SUPFAM" id="SSF48371">
    <property type="entry name" value="ARM repeat"/>
    <property type="match status" value="1"/>
</dbReference>
<protein>
    <submittedName>
        <fullName evidence="5">HEAT repeat domain-containing protein</fullName>
    </submittedName>
</protein>
<comment type="similarity">
    <text evidence="1">Belongs to the CpcE/RpcE/PecE family.</text>
</comment>
<name>A0ABR6S3M9_ANAVA</name>
<dbReference type="InterPro" id="IPR011989">
    <property type="entry name" value="ARM-like"/>
</dbReference>
<evidence type="ECO:0000256" key="2">
    <source>
        <dbReference type="ARBA" id="ARBA00022549"/>
    </source>
</evidence>
<accession>A0ABR6S3M9</accession>
<evidence type="ECO:0000256" key="4">
    <source>
        <dbReference type="ARBA" id="ARBA00023239"/>
    </source>
</evidence>
<dbReference type="SMART" id="SM00567">
    <property type="entry name" value="EZ_HEAT"/>
    <property type="match status" value="4"/>
</dbReference>
<evidence type="ECO:0000256" key="3">
    <source>
        <dbReference type="ARBA" id="ARBA00022738"/>
    </source>
</evidence>
<dbReference type="InterPro" id="IPR004155">
    <property type="entry name" value="PBS_lyase_HEAT"/>
</dbReference>
<dbReference type="Proteomes" id="UP000570851">
    <property type="component" value="Unassembled WGS sequence"/>
</dbReference>
<evidence type="ECO:0000256" key="1">
    <source>
        <dbReference type="ARBA" id="ARBA00009299"/>
    </source>
</evidence>
<dbReference type="PANTHER" id="PTHR12697:SF38">
    <property type="entry name" value="PBS LYASE HEAT DOMAIN PROTEIN REPEAT-CONTAINING PROTEIN"/>
    <property type="match status" value="1"/>
</dbReference>
<dbReference type="RefSeq" id="WP_011319676.1">
    <property type="nucleotide sequence ID" value="NZ_JACKZP010000007.1"/>
</dbReference>
<evidence type="ECO:0000313" key="5">
    <source>
        <dbReference type="EMBL" id="MBC1300975.1"/>
    </source>
</evidence>
<keyword evidence="3" id="KW-0605">Phycobilisome</keyword>
<dbReference type="GeneID" id="58725692"/>
<gene>
    <name evidence="5" type="ORF">GNE12_03480</name>
</gene>
<comment type="caution">
    <text evidence="5">The sequence shown here is derived from an EMBL/GenBank/DDBJ whole genome shotgun (WGS) entry which is preliminary data.</text>
</comment>
<dbReference type="InterPro" id="IPR016024">
    <property type="entry name" value="ARM-type_fold"/>
</dbReference>
<dbReference type="Gene3D" id="1.25.10.10">
    <property type="entry name" value="Leucine-rich Repeat Variant"/>
    <property type="match status" value="1"/>
</dbReference>
<evidence type="ECO:0000313" key="6">
    <source>
        <dbReference type="Proteomes" id="UP000570851"/>
    </source>
</evidence>
<dbReference type="Pfam" id="PF13646">
    <property type="entry name" value="HEAT_2"/>
    <property type="match status" value="2"/>
</dbReference>